<dbReference type="SUPFAM" id="SSF51695">
    <property type="entry name" value="PLC-like phosphodiesterases"/>
    <property type="match status" value="1"/>
</dbReference>
<comment type="caution">
    <text evidence="2">The sequence shown here is derived from an EMBL/GenBank/DDBJ whole genome shotgun (WGS) entry which is preliminary data.</text>
</comment>
<dbReference type="PANTHER" id="PTHR46211">
    <property type="entry name" value="GLYCEROPHOSPHORYL DIESTER PHOSPHODIESTERASE"/>
    <property type="match status" value="1"/>
</dbReference>
<dbReference type="Gene3D" id="3.20.20.190">
    <property type="entry name" value="Phosphatidylinositol (PI) phosphodiesterase"/>
    <property type="match status" value="1"/>
</dbReference>
<gene>
    <name evidence="2" type="ORF">PCOR1329_LOCUS74007</name>
</gene>
<dbReference type="InterPro" id="IPR017946">
    <property type="entry name" value="PLC-like_Pdiesterase_TIM-brl"/>
</dbReference>
<dbReference type="InterPro" id="IPR030395">
    <property type="entry name" value="GP_PDE_dom"/>
</dbReference>
<reference evidence="2" key="1">
    <citation type="submission" date="2023-10" db="EMBL/GenBank/DDBJ databases">
        <authorList>
            <person name="Chen Y."/>
            <person name="Shah S."/>
            <person name="Dougan E. K."/>
            <person name="Thang M."/>
            <person name="Chan C."/>
        </authorList>
    </citation>
    <scope>NUCLEOTIDE SEQUENCE [LARGE SCALE GENOMIC DNA]</scope>
</reference>
<evidence type="ECO:0000313" key="3">
    <source>
        <dbReference type="Proteomes" id="UP001189429"/>
    </source>
</evidence>
<protein>
    <recommendedName>
        <fullName evidence="1">GP-PDE domain-containing protein</fullName>
    </recommendedName>
</protein>
<dbReference type="EMBL" id="CAUYUJ010020004">
    <property type="protein sequence ID" value="CAK0895179.1"/>
    <property type="molecule type" value="Genomic_DNA"/>
</dbReference>
<organism evidence="2 3">
    <name type="scientific">Prorocentrum cordatum</name>
    <dbReference type="NCBI Taxonomy" id="2364126"/>
    <lineage>
        <taxon>Eukaryota</taxon>
        <taxon>Sar</taxon>
        <taxon>Alveolata</taxon>
        <taxon>Dinophyceae</taxon>
        <taxon>Prorocentrales</taxon>
        <taxon>Prorocentraceae</taxon>
        <taxon>Prorocentrum</taxon>
    </lineage>
</organism>
<accession>A0ABN9X751</accession>
<evidence type="ECO:0000259" key="1">
    <source>
        <dbReference type="PROSITE" id="PS51704"/>
    </source>
</evidence>
<feature type="domain" description="GP-PDE" evidence="1">
    <location>
        <begin position="20"/>
        <end position="270"/>
    </location>
</feature>
<evidence type="ECO:0000313" key="2">
    <source>
        <dbReference type="EMBL" id="CAK0895179.1"/>
    </source>
</evidence>
<sequence length="273" mass="29288">MERAASDALPHAKRPAPSLVEVQGHRGWGDSQPHNTLRAFRAAADHPGISSVEFDVQQSADGHLVVTHGAEVGPSAVPSQSLAELQGPDLGHGERVPLLADVVDVCLAGQLLMNVEMKTADTAVIDSTLALLRKKDALQHCRISSFHRTALEHVMQAAPDVPVGALYNPSLGPLDADDPAKGPRIQPTPEDFASWFKDHSVIGDSVNLRQETVTEQEVATAKLHGKQVMVWCACLKGPGFEETAEEYRRLQSLGVDVICCNKPDLLADVVKSA</sequence>
<keyword evidence="3" id="KW-1185">Reference proteome</keyword>
<proteinExistence type="predicted"/>
<name>A0ABN9X751_9DINO</name>
<dbReference type="PANTHER" id="PTHR46211:SF14">
    <property type="entry name" value="GLYCEROPHOSPHODIESTER PHOSPHODIESTERASE"/>
    <property type="match status" value="1"/>
</dbReference>
<dbReference type="CDD" id="cd08556">
    <property type="entry name" value="GDPD"/>
    <property type="match status" value="1"/>
</dbReference>
<dbReference type="PROSITE" id="PS51704">
    <property type="entry name" value="GP_PDE"/>
    <property type="match status" value="1"/>
</dbReference>
<dbReference type="Proteomes" id="UP001189429">
    <property type="component" value="Unassembled WGS sequence"/>
</dbReference>
<dbReference type="Pfam" id="PF03009">
    <property type="entry name" value="GDPD"/>
    <property type="match status" value="1"/>
</dbReference>